<accession>A0A8I0MQ41</accession>
<proteinExistence type="predicted"/>
<evidence type="ECO:0000313" key="1">
    <source>
        <dbReference type="EMBL" id="MBE0131177.1"/>
    </source>
</evidence>
<dbReference type="RefSeq" id="WP_192479444.1">
    <property type="nucleotide sequence ID" value="NZ_VKME01000030.1"/>
</dbReference>
<dbReference type="InterPro" id="IPR010260">
    <property type="entry name" value="AlpA"/>
</dbReference>
<dbReference type="EMBL" id="VKME01000030">
    <property type="protein sequence ID" value="MBE0131177.1"/>
    <property type="molecule type" value="Genomic_DNA"/>
</dbReference>
<sequence>MSEITFDLSTDRFIDMKTICHITGMTDKWFYKLIQDGAFPPPIKFGRSSKWIEREVLEWFRERIQSSRK</sequence>
<protein>
    <submittedName>
        <fullName evidence="1">AlpA family phage regulatory protein</fullName>
    </submittedName>
</protein>
<gene>
    <name evidence="1" type="ORF">FOT72_24665</name>
</gene>
<comment type="caution">
    <text evidence="1">The sequence shown here is derived from an EMBL/GenBank/DDBJ whole genome shotgun (WGS) entry which is preliminary data.</text>
</comment>
<dbReference type="Proteomes" id="UP000656723">
    <property type="component" value="Unassembled WGS sequence"/>
</dbReference>
<dbReference type="AlphaFoldDB" id="A0A8I0MQ41"/>
<dbReference type="Pfam" id="PF05930">
    <property type="entry name" value="Phage_AlpA"/>
    <property type="match status" value="1"/>
</dbReference>
<reference evidence="1" key="1">
    <citation type="submission" date="2019-07" db="EMBL/GenBank/DDBJ databases">
        <title>KPC-2 carbapenem resistent Enterobacterales isolates from Germany.</title>
        <authorList>
            <person name="Yao Y."/>
            <person name="Falgenhauer L."/>
            <person name="Imirzalioglu C."/>
            <person name="Chakraborty T."/>
        </authorList>
    </citation>
    <scope>NUCLEOTIDE SEQUENCE</scope>
    <source>
        <strain evidence="1">CA13304</strain>
    </source>
</reference>
<evidence type="ECO:0000313" key="2">
    <source>
        <dbReference type="Proteomes" id="UP000656723"/>
    </source>
</evidence>
<organism evidence="1 2">
    <name type="scientific">Citrobacter amalonaticus</name>
    <dbReference type="NCBI Taxonomy" id="35703"/>
    <lineage>
        <taxon>Bacteria</taxon>
        <taxon>Pseudomonadati</taxon>
        <taxon>Pseudomonadota</taxon>
        <taxon>Gammaproteobacteria</taxon>
        <taxon>Enterobacterales</taxon>
        <taxon>Enterobacteriaceae</taxon>
        <taxon>Citrobacter</taxon>
    </lineage>
</organism>
<dbReference type="Gene3D" id="1.10.238.160">
    <property type="match status" value="1"/>
</dbReference>
<name>A0A8I0MQ41_CITAM</name>